<gene>
    <name evidence="2" type="ORF">THAOC_24112</name>
</gene>
<proteinExistence type="predicted"/>
<accession>K0SBF5</accession>
<evidence type="ECO:0000313" key="3">
    <source>
        <dbReference type="Proteomes" id="UP000266841"/>
    </source>
</evidence>
<dbReference type="AlphaFoldDB" id="K0SBF5"/>
<evidence type="ECO:0000256" key="1">
    <source>
        <dbReference type="SAM" id="MobiDB-lite"/>
    </source>
</evidence>
<dbReference type="Proteomes" id="UP000266841">
    <property type="component" value="Unassembled WGS sequence"/>
</dbReference>
<comment type="caution">
    <text evidence="2">The sequence shown here is derived from an EMBL/GenBank/DDBJ whole genome shotgun (WGS) entry which is preliminary data.</text>
</comment>
<dbReference type="EMBL" id="AGNL01032503">
    <property type="protein sequence ID" value="EJK56067.1"/>
    <property type="molecule type" value="Genomic_DNA"/>
</dbReference>
<keyword evidence="3" id="KW-1185">Reference proteome</keyword>
<protein>
    <submittedName>
        <fullName evidence="2">Uncharacterized protein</fullName>
    </submittedName>
</protein>
<sequence>MRFRGDVCRDGRRDEGERGVLARRGAVVGRGDRRAVVRAGEGRLLPGRLLDGRAGHVAQARIAAFAVPVVLAGRGGGAVHDEVPAERGGPGRAAHGPPPEQRRALPAGYDAGPRASLDWRGDGAVHVGRGARPKASFYGV</sequence>
<reference evidence="2 3" key="1">
    <citation type="journal article" date="2012" name="Genome Biol.">
        <title>Genome and low-iron response of an oceanic diatom adapted to chronic iron limitation.</title>
        <authorList>
            <person name="Lommer M."/>
            <person name="Specht M."/>
            <person name="Roy A.S."/>
            <person name="Kraemer L."/>
            <person name="Andreson R."/>
            <person name="Gutowska M.A."/>
            <person name="Wolf J."/>
            <person name="Bergner S.V."/>
            <person name="Schilhabel M.B."/>
            <person name="Klostermeier U.C."/>
            <person name="Beiko R.G."/>
            <person name="Rosenstiel P."/>
            <person name="Hippler M."/>
            <person name="Laroche J."/>
        </authorList>
    </citation>
    <scope>NUCLEOTIDE SEQUENCE [LARGE SCALE GENOMIC DNA]</scope>
    <source>
        <strain evidence="2 3">CCMP1005</strain>
    </source>
</reference>
<evidence type="ECO:0000313" key="2">
    <source>
        <dbReference type="EMBL" id="EJK56067.1"/>
    </source>
</evidence>
<name>K0SBF5_THAOC</name>
<feature type="region of interest" description="Disordered" evidence="1">
    <location>
        <begin position="80"/>
        <end position="111"/>
    </location>
</feature>
<organism evidence="2 3">
    <name type="scientific">Thalassiosira oceanica</name>
    <name type="common">Marine diatom</name>
    <dbReference type="NCBI Taxonomy" id="159749"/>
    <lineage>
        <taxon>Eukaryota</taxon>
        <taxon>Sar</taxon>
        <taxon>Stramenopiles</taxon>
        <taxon>Ochrophyta</taxon>
        <taxon>Bacillariophyta</taxon>
        <taxon>Coscinodiscophyceae</taxon>
        <taxon>Thalassiosirophycidae</taxon>
        <taxon>Thalassiosirales</taxon>
        <taxon>Thalassiosiraceae</taxon>
        <taxon>Thalassiosira</taxon>
    </lineage>
</organism>